<gene>
    <name evidence="3" type="ORF">M436DRAFT_79648</name>
</gene>
<dbReference type="AlphaFoldDB" id="A0A074WPZ3"/>
<dbReference type="Proteomes" id="UP000027730">
    <property type="component" value="Unassembled WGS sequence"/>
</dbReference>
<feature type="region of interest" description="Disordered" evidence="1">
    <location>
        <begin position="442"/>
        <end position="493"/>
    </location>
</feature>
<sequence length="493" mass="54830">MFSFSYSVTRQYPYKWFTPVAIVGGIILAVMFSAINFWSNAYTMVTATTSQLSVVEDPDTWLGHAPRIFTSKILPTCDQTSFLIGSMVYTNQTAFASQLLSAGGALELFYGGWQIHSCKDLQVSIEFETNSGRQAAQMDTSGWGATVGANIDCVLDNKVSSEMTLSAGYDPLSWGMDQGGPVVMGLSSFHSDFRWAETLLLSFWTETITAITSQTATQSEDQDLSSSRYNLTSGYISFRSPGPDITDASFFSKGQYAFFDSNLQGQKGYFDSSEGLSYGNLVGNASWPDIWAPADRLAKAMFSTITADLGQTYRTPSDMSMIMTADQIQYWTENLTHIWNASTVLDKDKLEDDRWFQMTQYNATRDEPVEPFTNSTLAAAYVCQVPVLKSHFNIFISILVADVVLLRVAWTLYNYIVCYFLKDRQPDSNLCPGCLERGQSDEAGTEELENVDVGEDTGYHGRDIEMGDLGRDREEQADQQSLQKLLTRKPVGS</sequence>
<evidence type="ECO:0000256" key="2">
    <source>
        <dbReference type="SAM" id="Phobius"/>
    </source>
</evidence>
<proteinExistence type="predicted"/>
<reference evidence="3 4" key="1">
    <citation type="journal article" date="2014" name="BMC Genomics">
        <title>Genome sequencing of four Aureobasidium pullulans varieties: biotechnological potential, stress tolerance, and description of new species.</title>
        <authorList>
            <person name="Gostin Ar C."/>
            <person name="Ohm R.A."/>
            <person name="Kogej T."/>
            <person name="Sonjak S."/>
            <person name="Turk M."/>
            <person name="Zajc J."/>
            <person name="Zalar P."/>
            <person name="Grube M."/>
            <person name="Sun H."/>
            <person name="Han J."/>
            <person name="Sharma A."/>
            <person name="Chiniquy J."/>
            <person name="Ngan C.Y."/>
            <person name="Lipzen A."/>
            <person name="Barry K."/>
            <person name="Grigoriev I.V."/>
            <person name="Gunde-Cimerman N."/>
        </authorList>
    </citation>
    <scope>NUCLEOTIDE SEQUENCE [LARGE SCALE GENOMIC DNA]</scope>
    <source>
        <strain evidence="3 4">CBS 147.97</strain>
    </source>
</reference>
<feature type="transmembrane region" description="Helical" evidence="2">
    <location>
        <begin position="16"/>
        <end position="38"/>
    </location>
</feature>
<dbReference type="EMBL" id="KL584705">
    <property type="protein sequence ID" value="KEQ75230.1"/>
    <property type="molecule type" value="Genomic_DNA"/>
</dbReference>
<keyword evidence="4" id="KW-1185">Reference proteome</keyword>
<feature type="compositionally biased region" description="Basic and acidic residues" evidence="1">
    <location>
        <begin position="457"/>
        <end position="476"/>
    </location>
</feature>
<organism evidence="3 4">
    <name type="scientific">Aureobasidium namibiae CBS 147.97</name>
    <dbReference type="NCBI Taxonomy" id="1043004"/>
    <lineage>
        <taxon>Eukaryota</taxon>
        <taxon>Fungi</taxon>
        <taxon>Dikarya</taxon>
        <taxon>Ascomycota</taxon>
        <taxon>Pezizomycotina</taxon>
        <taxon>Dothideomycetes</taxon>
        <taxon>Dothideomycetidae</taxon>
        <taxon>Dothideales</taxon>
        <taxon>Saccotheciaceae</taxon>
        <taxon>Aureobasidium</taxon>
    </lineage>
</organism>
<accession>A0A074WPZ3</accession>
<dbReference type="OrthoDB" id="3220769at2759"/>
<evidence type="ECO:0000313" key="3">
    <source>
        <dbReference type="EMBL" id="KEQ75230.1"/>
    </source>
</evidence>
<protein>
    <submittedName>
        <fullName evidence="3">Uncharacterized protein</fullName>
    </submittedName>
</protein>
<keyword evidence="2" id="KW-1133">Transmembrane helix</keyword>
<dbReference type="STRING" id="1043004.A0A074WPZ3"/>
<dbReference type="GeneID" id="25416468"/>
<feature type="compositionally biased region" description="Acidic residues" evidence="1">
    <location>
        <begin position="443"/>
        <end position="455"/>
    </location>
</feature>
<evidence type="ECO:0000313" key="4">
    <source>
        <dbReference type="Proteomes" id="UP000027730"/>
    </source>
</evidence>
<dbReference type="RefSeq" id="XP_013429823.1">
    <property type="nucleotide sequence ID" value="XM_013574369.1"/>
</dbReference>
<keyword evidence="2" id="KW-0472">Membrane</keyword>
<keyword evidence="2" id="KW-0812">Transmembrane</keyword>
<name>A0A074WPZ3_9PEZI</name>
<evidence type="ECO:0000256" key="1">
    <source>
        <dbReference type="SAM" id="MobiDB-lite"/>
    </source>
</evidence>
<dbReference type="HOGENOM" id="CLU_042940_0_0_1"/>